<comment type="subcellular location">
    <subcellularLocation>
        <location evidence="7">Cytoplasm</location>
    </subcellularLocation>
</comment>
<keyword evidence="7" id="KW-0963">Cytoplasm</keyword>
<evidence type="ECO:0000256" key="1">
    <source>
        <dbReference type="ARBA" id="ARBA00005033"/>
    </source>
</evidence>
<comment type="subunit">
    <text evidence="3 7">Homodecamer; pentamer of dimers.</text>
</comment>
<evidence type="ECO:0000256" key="8">
    <source>
        <dbReference type="PIRSR" id="PIRSR000388-1"/>
    </source>
</evidence>
<feature type="active site" description="Proton acceptor" evidence="7 8">
    <location>
        <position position="183"/>
    </location>
</feature>
<dbReference type="GO" id="GO:0015940">
    <property type="term" value="P:pantothenate biosynthetic process"/>
    <property type="evidence" value="ECO:0007669"/>
    <property type="project" value="UniProtKB-UniRule"/>
</dbReference>
<evidence type="ECO:0000256" key="2">
    <source>
        <dbReference type="ARBA" id="ARBA00008676"/>
    </source>
</evidence>
<evidence type="ECO:0000256" key="6">
    <source>
        <dbReference type="ARBA" id="ARBA00056497"/>
    </source>
</evidence>
<feature type="binding site" evidence="7 10">
    <location>
        <position position="116"/>
    </location>
    <ligand>
        <name>Mg(2+)</name>
        <dbReference type="ChEBI" id="CHEBI:18420"/>
    </ligand>
</feature>
<dbReference type="UniPathway" id="UPA00028">
    <property type="reaction ID" value="UER00003"/>
</dbReference>
<evidence type="ECO:0000256" key="5">
    <source>
        <dbReference type="ARBA" id="ARBA00022679"/>
    </source>
</evidence>
<organism evidence="11 12">
    <name type="scientific">Desulfuribacillus stibiiarsenatis</name>
    <dbReference type="NCBI Taxonomy" id="1390249"/>
    <lineage>
        <taxon>Bacteria</taxon>
        <taxon>Bacillati</taxon>
        <taxon>Bacillota</taxon>
        <taxon>Desulfuribacillia</taxon>
        <taxon>Desulfuribacillales</taxon>
        <taxon>Desulfuribacillaceae</taxon>
        <taxon>Desulfuribacillus</taxon>
    </lineage>
</organism>
<dbReference type="CDD" id="cd06557">
    <property type="entry name" value="KPHMT-like"/>
    <property type="match status" value="1"/>
</dbReference>
<name>A0A1E5L3X2_9FIRM</name>
<accession>A0A1E5L3X2</accession>
<feature type="binding site" evidence="7 9">
    <location>
        <position position="84"/>
    </location>
    <ligand>
        <name>3-methyl-2-oxobutanoate</name>
        <dbReference type="ChEBI" id="CHEBI:11851"/>
    </ligand>
</feature>
<comment type="similarity">
    <text evidence="2 7">Belongs to the PanB family.</text>
</comment>
<dbReference type="InterPro" id="IPR040442">
    <property type="entry name" value="Pyrv_kinase-like_dom_sf"/>
</dbReference>
<dbReference type="PANTHER" id="PTHR20881:SF0">
    <property type="entry name" value="3-METHYL-2-OXOBUTANOATE HYDROXYMETHYLTRANSFERASE"/>
    <property type="match status" value="1"/>
</dbReference>
<keyword evidence="11" id="KW-0489">Methyltransferase</keyword>
<evidence type="ECO:0000256" key="9">
    <source>
        <dbReference type="PIRSR" id="PIRSR000388-2"/>
    </source>
</evidence>
<proteinExistence type="inferred from homology"/>
<dbReference type="HAMAP" id="MF_00156">
    <property type="entry name" value="PanB"/>
    <property type="match status" value="1"/>
</dbReference>
<dbReference type="InterPro" id="IPR015813">
    <property type="entry name" value="Pyrv/PenolPyrv_kinase-like_dom"/>
</dbReference>
<dbReference type="NCBIfam" id="NF001452">
    <property type="entry name" value="PRK00311.1"/>
    <property type="match status" value="1"/>
</dbReference>
<keyword evidence="7 10" id="KW-0460">Magnesium</keyword>
<feature type="binding site" evidence="7 9">
    <location>
        <position position="114"/>
    </location>
    <ligand>
        <name>3-methyl-2-oxobutanoate</name>
        <dbReference type="ChEBI" id="CHEBI:11851"/>
    </ligand>
</feature>
<keyword evidence="12" id="KW-1185">Reference proteome</keyword>
<dbReference type="GO" id="GO:0032259">
    <property type="term" value="P:methylation"/>
    <property type="evidence" value="ECO:0007669"/>
    <property type="project" value="UniProtKB-KW"/>
</dbReference>
<dbReference type="GO" id="GO:0005737">
    <property type="term" value="C:cytoplasm"/>
    <property type="evidence" value="ECO:0007669"/>
    <property type="project" value="UniProtKB-SubCell"/>
</dbReference>
<dbReference type="Proteomes" id="UP000095255">
    <property type="component" value="Unassembled WGS sequence"/>
</dbReference>
<reference evidence="11 12" key="1">
    <citation type="submission" date="2016-09" db="EMBL/GenBank/DDBJ databases">
        <title>Desulfuribacillus arsenicus sp. nov., an obligately anaerobic, dissimilatory arsenic- and antimonate-reducing bacterium isolated from anoxic sediments.</title>
        <authorList>
            <person name="Abin C.A."/>
            <person name="Hollibaugh J.T."/>
        </authorList>
    </citation>
    <scope>NUCLEOTIDE SEQUENCE [LARGE SCALE GENOMIC DNA]</scope>
    <source>
        <strain evidence="11 12">MLFW-2</strain>
    </source>
</reference>
<feature type="binding site" evidence="7 9">
    <location>
        <begin position="45"/>
        <end position="46"/>
    </location>
    <ligand>
        <name>3-methyl-2-oxobutanoate</name>
        <dbReference type="ChEBI" id="CHEBI:11851"/>
    </ligand>
</feature>
<dbReference type="NCBIfam" id="TIGR00222">
    <property type="entry name" value="panB"/>
    <property type="match status" value="1"/>
</dbReference>
<evidence type="ECO:0000313" key="12">
    <source>
        <dbReference type="Proteomes" id="UP000095255"/>
    </source>
</evidence>
<dbReference type="Pfam" id="PF02548">
    <property type="entry name" value="Pantoate_transf"/>
    <property type="match status" value="1"/>
</dbReference>
<dbReference type="EC" id="2.1.2.11" evidence="7"/>
<dbReference type="AlphaFoldDB" id="A0A1E5L3X2"/>
<dbReference type="SUPFAM" id="SSF51621">
    <property type="entry name" value="Phosphoenolpyruvate/pyruvate domain"/>
    <property type="match status" value="1"/>
</dbReference>
<protein>
    <recommendedName>
        <fullName evidence="7">3-methyl-2-oxobutanoate hydroxymethyltransferase</fullName>
        <ecNumber evidence="7">2.1.2.11</ecNumber>
    </recommendedName>
    <alternativeName>
        <fullName evidence="7">Ketopantoate hydroxymethyltransferase</fullName>
        <shortName evidence="7">KPHMT</shortName>
    </alternativeName>
</protein>
<dbReference type="Gene3D" id="3.20.20.60">
    <property type="entry name" value="Phosphoenolpyruvate-binding domains"/>
    <property type="match status" value="1"/>
</dbReference>
<dbReference type="GO" id="GO:0003864">
    <property type="term" value="F:3-methyl-2-oxobutanoate hydroxymethyltransferase activity"/>
    <property type="evidence" value="ECO:0007669"/>
    <property type="project" value="UniProtKB-UniRule"/>
</dbReference>
<dbReference type="GO" id="GO:0008168">
    <property type="term" value="F:methyltransferase activity"/>
    <property type="evidence" value="ECO:0007669"/>
    <property type="project" value="UniProtKB-KW"/>
</dbReference>
<evidence type="ECO:0000256" key="10">
    <source>
        <dbReference type="PIRSR" id="PIRSR000388-3"/>
    </source>
</evidence>
<evidence type="ECO:0000256" key="7">
    <source>
        <dbReference type="HAMAP-Rule" id="MF_00156"/>
    </source>
</evidence>
<keyword evidence="4 7" id="KW-0566">Pantothenate biosynthesis</keyword>
<dbReference type="OrthoDB" id="9781789at2"/>
<dbReference type="EMBL" id="MJAT01000036">
    <property type="protein sequence ID" value="OEH84848.1"/>
    <property type="molecule type" value="Genomic_DNA"/>
</dbReference>
<sequence>MLKKITTATIRNMKNKEPITVLTAYDYPTAKACDEAGIEVILVGDSLGMVVLGYDSTIPVTIEDMIHHGKAVVRGVKRSLVVIDMPFMSYHISLADTLANAAKIMQLTGAASVKLEGGSEISETVRVLTSSGIPVMGHIGLLPQSVHQYGGYMVQGKDIEAAKKLLLDAKELEAAGAYAIVLECVPFELAKSITEQINIPTIGIGAGNNCDGQVLVIHDMLGIQGNVSPKFVKQYNSLSTEIQNSLQQYIHEVKNRLFPLKEHSFDMTQEVLNQLYGRNES</sequence>
<feature type="binding site" evidence="7 10">
    <location>
        <position position="45"/>
    </location>
    <ligand>
        <name>Mg(2+)</name>
        <dbReference type="ChEBI" id="CHEBI:18420"/>
    </ligand>
</feature>
<dbReference type="PANTHER" id="PTHR20881">
    <property type="entry name" value="3-METHYL-2-OXOBUTANOATE HYDROXYMETHYLTRANSFERASE"/>
    <property type="match status" value="1"/>
</dbReference>
<evidence type="ECO:0000256" key="4">
    <source>
        <dbReference type="ARBA" id="ARBA00022655"/>
    </source>
</evidence>
<feature type="binding site" evidence="7 10">
    <location>
        <position position="84"/>
    </location>
    <ligand>
        <name>Mg(2+)</name>
        <dbReference type="ChEBI" id="CHEBI:18420"/>
    </ligand>
</feature>
<dbReference type="STRING" id="1390249.BHU72_08320"/>
<dbReference type="InterPro" id="IPR003700">
    <property type="entry name" value="Pantoate_hydroxy_MeTrfase"/>
</dbReference>
<comment type="caution">
    <text evidence="11">The sequence shown here is derived from an EMBL/GenBank/DDBJ whole genome shotgun (WGS) entry which is preliminary data.</text>
</comment>
<keyword evidence="5 7" id="KW-0808">Transferase</keyword>
<comment type="function">
    <text evidence="6 7">Catalyzes the reversible reaction in which hydroxymethyl group from 5,10-methylenetetrahydrofolate is transferred onto alpha-ketoisovalerate to form ketopantoate.</text>
</comment>
<comment type="pathway">
    <text evidence="1 7">Cofactor biosynthesis; (R)-pantothenate biosynthesis; (R)-pantoate from 3-methyl-2-oxobutanoate: step 1/2.</text>
</comment>
<gene>
    <name evidence="7" type="primary">panB</name>
    <name evidence="11" type="ORF">BHU72_08320</name>
</gene>
<evidence type="ECO:0000256" key="3">
    <source>
        <dbReference type="ARBA" id="ARBA00011424"/>
    </source>
</evidence>
<dbReference type="GO" id="GO:0000287">
    <property type="term" value="F:magnesium ion binding"/>
    <property type="evidence" value="ECO:0007669"/>
    <property type="project" value="TreeGrafter"/>
</dbReference>
<dbReference type="PIRSF" id="PIRSF000388">
    <property type="entry name" value="Pantoate_hydroxy_MeTrfase"/>
    <property type="match status" value="1"/>
</dbReference>
<keyword evidence="7 10" id="KW-0479">Metal-binding</keyword>
<comment type="catalytic activity">
    <reaction evidence="7">
        <text>(6R)-5,10-methylene-5,6,7,8-tetrahydrofolate + 3-methyl-2-oxobutanoate + H2O = 2-dehydropantoate + (6S)-5,6,7,8-tetrahydrofolate</text>
        <dbReference type="Rhea" id="RHEA:11824"/>
        <dbReference type="ChEBI" id="CHEBI:11561"/>
        <dbReference type="ChEBI" id="CHEBI:11851"/>
        <dbReference type="ChEBI" id="CHEBI:15377"/>
        <dbReference type="ChEBI" id="CHEBI:15636"/>
        <dbReference type="ChEBI" id="CHEBI:57453"/>
        <dbReference type="EC" id="2.1.2.11"/>
    </reaction>
</comment>
<dbReference type="FunFam" id="3.20.20.60:FF:000003">
    <property type="entry name" value="3-methyl-2-oxobutanoate hydroxymethyltransferase"/>
    <property type="match status" value="1"/>
</dbReference>
<comment type="cofactor">
    <cofactor evidence="7 10">
        <name>Mg(2+)</name>
        <dbReference type="ChEBI" id="CHEBI:18420"/>
    </cofactor>
    <text evidence="7 10">Binds 1 Mg(2+) ion per subunit.</text>
</comment>
<evidence type="ECO:0000313" key="11">
    <source>
        <dbReference type="EMBL" id="OEH84848.1"/>
    </source>
</evidence>